<dbReference type="GO" id="GO:0031624">
    <property type="term" value="F:ubiquitin conjugating enzyme binding"/>
    <property type="evidence" value="ECO:0007669"/>
    <property type="project" value="TreeGrafter"/>
</dbReference>
<keyword evidence="8" id="KW-0833">Ubl conjugation pathway</keyword>
<comment type="pathway">
    <text evidence="2">Protein modification; protein ubiquitination.</text>
</comment>
<dbReference type="FunFam" id="3.30.40.10:FF:000041">
    <property type="entry name" value="E3 ubiquitin-protein ligase SINAT3"/>
    <property type="match status" value="1"/>
</dbReference>
<evidence type="ECO:0000256" key="10">
    <source>
        <dbReference type="PROSITE-ProRule" id="PRU00455"/>
    </source>
</evidence>
<dbReference type="EC" id="2.3.2.27" evidence="4"/>
<evidence type="ECO:0000313" key="12">
    <source>
        <dbReference type="EMBL" id="KAK9887465.1"/>
    </source>
</evidence>
<dbReference type="EMBL" id="JARQZJ010000110">
    <property type="protein sequence ID" value="KAK9887465.1"/>
    <property type="molecule type" value="Genomic_DNA"/>
</dbReference>
<name>A0AAW1V5K4_9CUCU</name>
<reference evidence="12 13" key="1">
    <citation type="submission" date="2023-03" db="EMBL/GenBank/DDBJ databases">
        <title>Genome insight into feeding habits of ladybird beetles.</title>
        <authorList>
            <person name="Li H.-S."/>
            <person name="Huang Y.-H."/>
            <person name="Pang H."/>
        </authorList>
    </citation>
    <scope>NUCLEOTIDE SEQUENCE [LARGE SCALE GENOMIC DNA]</scope>
    <source>
        <strain evidence="12">SYSU_2023b</strain>
        <tissue evidence="12">Whole body</tissue>
    </source>
</reference>
<keyword evidence="7 10" id="KW-0863">Zinc-finger</keyword>
<evidence type="ECO:0000256" key="4">
    <source>
        <dbReference type="ARBA" id="ARBA00012483"/>
    </source>
</evidence>
<dbReference type="GO" id="GO:0061630">
    <property type="term" value="F:ubiquitin protein ligase activity"/>
    <property type="evidence" value="ECO:0007669"/>
    <property type="project" value="UniProtKB-EC"/>
</dbReference>
<organism evidence="12 13">
    <name type="scientific">Henosepilachna vigintioctopunctata</name>
    <dbReference type="NCBI Taxonomy" id="420089"/>
    <lineage>
        <taxon>Eukaryota</taxon>
        <taxon>Metazoa</taxon>
        <taxon>Ecdysozoa</taxon>
        <taxon>Arthropoda</taxon>
        <taxon>Hexapoda</taxon>
        <taxon>Insecta</taxon>
        <taxon>Pterygota</taxon>
        <taxon>Neoptera</taxon>
        <taxon>Endopterygota</taxon>
        <taxon>Coleoptera</taxon>
        <taxon>Polyphaga</taxon>
        <taxon>Cucujiformia</taxon>
        <taxon>Coccinelloidea</taxon>
        <taxon>Coccinellidae</taxon>
        <taxon>Epilachninae</taxon>
        <taxon>Epilachnini</taxon>
        <taxon>Henosepilachna</taxon>
    </lineage>
</organism>
<dbReference type="PANTHER" id="PTHR45877">
    <property type="entry name" value="E3 UBIQUITIN-PROTEIN LIGASE SIAH2"/>
    <property type="match status" value="1"/>
</dbReference>
<feature type="domain" description="SIAH-type" evidence="11">
    <location>
        <begin position="330"/>
        <end position="384"/>
    </location>
</feature>
<dbReference type="PROSITE" id="PS51081">
    <property type="entry name" value="ZF_SIAH"/>
    <property type="match status" value="2"/>
</dbReference>
<evidence type="ECO:0000256" key="1">
    <source>
        <dbReference type="ARBA" id="ARBA00000900"/>
    </source>
</evidence>
<evidence type="ECO:0000256" key="7">
    <source>
        <dbReference type="ARBA" id="ARBA00022771"/>
    </source>
</evidence>
<accession>A0AAW1V5K4</accession>
<sequence length="514" mass="58919">MDDSTKIKFNIGTVGENGEISCSNCKNYLSVGPVLYNSIFGNICGREACALLASSDGVNSEQVLYESVVQFSLFPCRYRNAGCLSEVKWGEVKGHEQACEYKNFACPFFVNEKECDWTGDLSELLFHAESTHPEREFTNSNIIAEVSKLKQERFFLNISQNIVLIMLYLEESKNILHCKIWGSEHTRKVLTYQIKFIDKTTLKSISTTLREVGILHPTVLEDIKQNYTEIDLNTMRNLLADIFYFEIDFRFNNTKVEIKKSDLLKPSISLDFSEKKSNLLLCKYCEPKNAKSAKYDLSNGAICENCLGSRRSEGSDYSLAPSIQNKLLILADRPCKNSSRGCDYVSSYFSIRTHQDSCQYAEKTCIICNIPVENLLTHAKEHHTIITNRTGNILQLSMLSKAKYVIHFDGHVFFLCFQMNNHRNLTYQVDCAGIWEVRYTYELELLANGEQHCGIALRNICYPGEISFEKYKISSHLSKQMEIPYVTLQKFFPIPNNLIFRITISRKNLPLPRK</sequence>
<evidence type="ECO:0000313" key="13">
    <source>
        <dbReference type="Proteomes" id="UP001431783"/>
    </source>
</evidence>
<comment type="similarity">
    <text evidence="3">Belongs to the SINA (Seven in absentia) family.</text>
</comment>
<keyword evidence="13" id="KW-1185">Reference proteome</keyword>
<dbReference type="AlphaFoldDB" id="A0AAW1V5K4"/>
<proteinExistence type="inferred from homology"/>
<dbReference type="Gene3D" id="3.30.40.10">
    <property type="entry name" value="Zinc/RING finger domain, C3HC4 (zinc finger)"/>
    <property type="match status" value="2"/>
</dbReference>
<evidence type="ECO:0000256" key="5">
    <source>
        <dbReference type="ARBA" id="ARBA00022679"/>
    </source>
</evidence>
<dbReference type="GO" id="GO:0008270">
    <property type="term" value="F:zinc ion binding"/>
    <property type="evidence" value="ECO:0007669"/>
    <property type="project" value="UniProtKB-KW"/>
</dbReference>
<dbReference type="GO" id="GO:0005737">
    <property type="term" value="C:cytoplasm"/>
    <property type="evidence" value="ECO:0007669"/>
    <property type="project" value="TreeGrafter"/>
</dbReference>
<dbReference type="InterPro" id="IPR013010">
    <property type="entry name" value="Znf_SIAH"/>
</dbReference>
<evidence type="ECO:0000256" key="9">
    <source>
        <dbReference type="ARBA" id="ARBA00022833"/>
    </source>
</evidence>
<dbReference type="InterPro" id="IPR004162">
    <property type="entry name" value="SINA-like_animal"/>
</dbReference>
<evidence type="ECO:0000256" key="6">
    <source>
        <dbReference type="ARBA" id="ARBA00022723"/>
    </source>
</evidence>
<dbReference type="SUPFAM" id="SSF49599">
    <property type="entry name" value="TRAF domain-like"/>
    <property type="match status" value="2"/>
</dbReference>
<keyword evidence="6" id="KW-0479">Metal-binding</keyword>
<dbReference type="Pfam" id="PF21361">
    <property type="entry name" value="Sina_ZnF"/>
    <property type="match status" value="1"/>
</dbReference>
<comment type="catalytic activity">
    <reaction evidence="1">
        <text>S-ubiquitinyl-[E2 ubiquitin-conjugating enzyme]-L-cysteine + [acceptor protein]-L-lysine = [E2 ubiquitin-conjugating enzyme]-L-cysteine + N(6)-ubiquitinyl-[acceptor protein]-L-lysine.</text>
        <dbReference type="EC" id="2.3.2.27"/>
    </reaction>
</comment>
<evidence type="ECO:0000256" key="2">
    <source>
        <dbReference type="ARBA" id="ARBA00004906"/>
    </source>
</evidence>
<evidence type="ECO:0000256" key="3">
    <source>
        <dbReference type="ARBA" id="ARBA00009119"/>
    </source>
</evidence>
<dbReference type="GO" id="GO:0043161">
    <property type="term" value="P:proteasome-mediated ubiquitin-dependent protein catabolic process"/>
    <property type="evidence" value="ECO:0007669"/>
    <property type="project" value="TreeGrafter"/>
</dbReference>
<gene>
    <name evidence="12" type="ORF">WA026_022612</name>
</gene>
<dbReference type="Proteomes" id="UP001431783">
    <property type="component" value="Unassembled WGS sequence"/>
</dbReference>
<feature type="domain" description="SIAH-type" evidence="11">
    <location>
        <begin position="71"/>
        <end position="133"/>
    </location>
</feature>
<comment type="caution">
    <text evidence="12">The sequence shown here is derived from an EMBL/GenBank/DDBJ whole genome shotgun (WGS) entry which is preliminary data.</text>
</comment>
<evidence type="ECO:0000259" key="11">
    <source>
        <dbReference type="PROSITE" id="PS51081"/>
    </source>
</evidence>
<dbReference type="PANTHER" id="PTHR45877:SF2">
    <property type="entry name" value="E3 UBIQUITIN-PROTEIN LIGASE SINA-RELATED"/>
    <property type="match status" value="1"/>
</dbReference>
<protein>
    <recommendedName>
        <fullName evidence="4">RING-type E3 ubiquitin transferase</fullName>
        <ecNumber evidence="4">2.3.2.27</ecNumber>
    </recommendedName>
</protein>
<dbReference type="InterPro" id="IPR013083">
    <property type="entry name" value="Znf_RING/FYVE/PHD"/>
</dbReference>
<evidence type="ECO:0000256" key="8">
    <source>
        <dbReference type="ARBA" id="ARBA00022786"/>
    </source>
</evidence>
<keyword evidence="9" id="KW-0862">Zinc</keyword>
<keyword evidence="5" id="KW-0808">Transferase</keyword>